<accession>A0A4S2MLV5</accession>
<name>A0A4S2MLV5_9PEZI</name>
<dbReference type="InParanoid" id="A0A4S2MLV5"/>
<protein>
    <submittedName>
        <fullName evidence="2">Uncharacterized protein</fullName>
    </submittedName>
</protein>
<sequence>MIKQRGLPVNDAKRPPVRAHRWPTTDYVQFSDDDLKRGSCWSVPQVILSLALFLLYVYT</sequence>
<reference evidence="2 3" key="1">
    <citation type="submission" date="2019-04" db="EMBL/GenBank/DDBJ databases">
        <title>Comparative genomics and transcriptomics to analyze fruiting body development in filamentous ascomycetes.</title>
        <authorList>
            <consortium name="DOE Joint Genome Institute"/>
            <person name="Lutkenhaus R."/>
            <person name="Traeger S."/>
            <person name="Breuer J."/>
            <person name="Kuo A."/>
            <person name="Lipzen A."/>
            <person name="Pangilinan J."/>
            <person name="Dilworth D."/>
            <person name="Sandor L."/>
            <person name="Poggeler S."/>
            <person name="Barry K."/>
            <person name="Grigoriev I.V."/>
            <person name="Nowrousian M."/>
        </authorList>
    </citation>
    <scope>NUCLEOTIDE SEQUENCE [LARGE SCALE GENOMIC DNA]</scope>
    <source>
        <strain evidence="2 3">CBS 389.68</strain>
    </source>
</reference>
<evidence type="ECO:0000313" key="3">
    <source>
        <dbReference type="Proteomes" id="UP000298138"/>
    </source>
</evidence>
<dbReference type="Proteomes" id="UP000298138">
    <property type="component" value="Unassembled WGS sequence"/>
</dbReference>
<keyword evidence="3" id="KW-1185">Reference proteome</keyword>
<proteinExistence type="predicted"/>
<dbReference type="AlphaFoldDB" id="A0A4S2MLV5"/>
<keyword evidence="1" id="KW-0812">Transmembrane</keyword>
<feature type="transmembrane region" description="Helical" evidence="1">
    <location>
        <begin position="41"/>
        <end position="58"/>
    </location>
</feature>
<keyword evidence="1" id="KW-0472">Membrane</keyword>
<gene>
    <name evidence="2" type="ORF">EX30DRAFT_343613</name>
</gene>
<organism evidence="2 3">
    <name type="scientific">Ascodesmis nigricans</name>
    <dbReference type="NCBI Taxonomy" id="341454"/>
    <lineage>
        <taxon>Eukaryota</taxon>
        <taxon>Fungi</taxon>
        <taxon>Dikarya</taxon>
        <taxon>Ascomycota</taxon>
        <taxon>Pezizomycotina</taxon>
        <taxon>Pezizomycetes</taxon>
        <taxon>Pezizales</taxon>
        <taxon>Ascodesmidaceae</taxon>
        <taxon>Ascodesmis</taxon>
    </lineage>
</organism>
<evidence type="ECO:0000256" key="1">
    <source>
        <dbReference type="SAM" id="Phobius"/>
    </source>
</evidence>
<dbReference type="EMBL" id="ML220146">
    <property type="protein sequence ID" value="TGZ78051.1"/>
    <property type="molecule type" value="Genomic_DNA"/>
</dbReference>
<keyword evidence="1" id="KW-1133">Transmembrane helix</keyword>
<evidence type="ECO:0000313" key="2">
    <source>
        <dbReference type="EMBL" id="TGZ78051.1"/>
    </source>
</evidence>